<dbReference type="AlphaFoldDB" id="K6W9J8"/>
<accession>K6W9J8</accession>
<dbReference type="OrthoDB" id="9799092at2"/>
<dbReference type="InterPro" id="IPR016181">
    <property type="entry name" value="Acyl_CoA_acyltransferase"/>
</dbReference>
<evidence type="ECO:0000313" key="2">
    <source>
        <dbReference type="Proteomes" id="UP000008366"/>
    </source>
</evidence>
<proteinExistence type="predicted"/>
<gene>
    <name evidence="1" type="ORF">KILIM_028_00190</name>
</gene>
<dbReference type="SUPFAM" id="SSF55729">
    <property type="entry name" value="Acyl-CoA N-acyltransferases (Nat)"/>
    <property type="match status" value="1"/>
</dbReference>
<keyword evidence="2" id="KW-1185">Reference proteome</keyword>
<evidence type="ECO:0008006" key="3">
    <source>
        <dbReference type="Google" id="ProtNLM"/>
    </source>
</evidence>
<dbReference type="STRING" id="1184609.KILIM_028_00190"/>
<protein>
    <recommendedName>
        <fullName evidence="3">N-acetyltransferase domain-containing protein</fullName>
    </recommendedName>
</protein>
<sequence length="184" mass="20510">MEQNDFRFAAVSEDEWRELRGVWLDMSAAQPSDDVETIEDASGLTQSQWRARAKALTGLDCFAEALIDAGGRWLGFVCGYFDDLARDRHAFVSHLYARHGDLETEALLLERVAAWAGLHGAEAVVVGIGEDRHDLLARFEDHGFRRSGVRRRLDVDPSRFEVELVFDLAASALAAQPHVSLRSA</sequence>
<evidence type="ECO:0000313" key="1">
    <source>
        <dbReference type="EMBL" id="GAB95865.1"/>
    </source>
</evidence>
<dbReference type="Gene3D" id="3.40.630.30">
    <property type="match status" value="1"/>
</dbReference>
<name>K6W9J8_9MICO</name>
<organism evidence="1 2">
    <name type="scientific">Kineosphaera limosa NBRC 100340</name>
    <dbReference type="NCBI Taxonomy" id="1184609"/>
    <lineage>
        <taxon>Bacteria</taxon>
        <taxon>Bacillati</taxon>
        <taxon>Actinomycetota</taxon>
        <taxon>Actinomycetes</taxon>
        <taxon>Micrococcales</taxon>
        <taxon>Dermatophilaceae</taxon>
        <taxon>Kineosphaera</taxon>
    </lineage>
</organism>
<comment type="caution">
    <text evidence="1">The sequence shown here is derived from an EMBL/GenBank/DDBJ whole genome shotgun (WGS) entry which is preliminary data.</text>
</comment>
<reference evidence="1 2" key="1">
    <citation type="submission" date="2012-08" db="EMBL/GenBank/DDBJ databases">
        <title>Whole genome shotgun sequence of Kineosphaera limosa NBRC 100340.</title>
        <authorList>
            <person name="Yoshida I."/>
            <person name="Isaki S."/>
            <person name="Hosoyama A."/>
            <person name="Tsuchikane K."/>
            <person name="Katsumata H."/>
            <person name="Ando Y."/>
            <person name="Ohji S."/>
            <person name="Hamada M."/>
            <person name="Tamura T."/>
            <person name="Yamazoe A."/>
            <person name="Yamazaki S."/>
            <person name="Fujita N."/>
        </authorList>
    </citation>
    <scope>NUCLEOTIDE SEQUENCE [LARGE SCALE GENOMIC DNA]</scope>
    <source>
        <strain evidence="1 2">NBRC 100340</strain>
    </source>
</reference>
<dbReference type="EMBL" id="BAHD01000028">
    <property type="protein sequence ID" value="GAB95865.1"/>
    <property type="molecule type" value="Genomic_DNA"/>
</dbReference>
<dbReference type="Proteomes" id="UP000008366">
    <property type="component" value="Unassembled WGS sequence"/>
</dbReference>